<sequence>MIIGLIRRGQNDNLSLALASSVAAEAGQAYLFTDDALLARDLQMSSFARFNLRVGERIQPVTVKEAGKDAVRIFFIQESSPLFFAAAVAATLGQLAAQEKTKPDFLQLFCAQDIVCALLCRAYRQIPFIYHVCRLTQCKMPLRDLHSLGLTLPAGSLQLGETFLAETAAAAAAVYVVDESMGQKPQHWADFFSAYAGKVVEGFPAVNTAYWSHIATNDAPRPQRKKQVLAAAKKTGYLLATGDPPYFGDALPEEIVFLPPAGDESRRQTLLQATDFYFFDGERGKPQEALAAMAAGSIVITSASPFTKSLVTDETTDAQYPTGYLYQDGEQGWQETVARAVRDFRQRTDWQQAMRQRSRSRICERFGLEQAAKLCVGTCRGVGPVKLPFIIKD</sequence>
<evidence type="ECO:0000313" key="1">
    <source>
        <dbReference type="EMBL" id="EEG78065.1"/>
    </source>
</evidence>
<keyword evidence="2" id="KW-1185">Reference proteome</keyword>
<dbReference type="SUPFAM" id="SSF53756">
    <property type="entry name" value="UDP-Glycosyltransferase/glycogen phosphorylase"/>
    <property type="match status" value="1"/>
</dbReference>
<reference evidence="1 2" key="1">
    <citation type="submission" date="2009-02" db="EMBL/GenBank/DDBJ databases">
        <title>Sequencing of the draft genome and assembly of Dethiobacter alkaliphilus AHT 1.</title>
        <authorList>
            <consortium name="US DOE Joint Genome Institute (JGI-PGF)"/>
            <person name="Lucas S."/>
            <person name="Copeland A."/>
            <person name="Lapidus A."/>
            <person name="Glavina del Rio T."/>
            <person name="Dalin E."/>
            <person name="Tice H."/>
            <person name="Bruce D."/>
            <person name="Goodwin L."/>
            <person name="Pitluck S."/>
            <person name="Larimer F."/>
            <person name="Land M.L."/>
            <person name="Hauser L."/>
            <person name="Muyzer G."/>
        </authorList>
    </citation>
    <scope>NUCLEOTIDE SEQUENCE [LARGE SCALE GENOMIC DNA]</scope>
    <source>
        <strain evidence="1 2">AHT 1</strain>
    </source>
</reference>
<evidence type="ECO:0000313" key="2">
    <source>
        <dbReference type="Proteomes" id="UP000006443"/>
    </source>
</evidence>
<dbReference type="RefSeq" id="WP_008515346.1">
    <property type="nucleotide sequence ID" value="NZ_ACJM01000004.1"/>
</dbReference>
<dbReference type="Gene3D" id="3.40.50.2000">
    <property type="entry name" value="Glycogen Phosphorylase B"/>
    <property type="match status" value="1"/>
</dbReference>
<proteinExistence type="predicted"/>
<dbReference type="STRING" id="555088.DealDRAFT_0942"/>
<name>C0GEN3_DETAL</name>
<gene>
    <name evidence="1" type="ORF">DealDRAFT_0942</name>
</gene>
<dbReference type="EMBL" id="ACJM01000004">
    <property type="protein sequence ID" value="EEG78065.1"/>
    <property type="molecule type" value="Genomic_DNA"/>
</dbReference>
<organism evidence="1 2">
    <name type="scientific">Dethiobacter alkaliphilus AHT 1</name>
    <dbReference type="NCBI Taxonomy" id="555088"/>
    <lineage>
        <taxon>Bacteria</taxon>
        <taxon>Bacillati</taxon>
        <taxon>Bacillota</taxon>
        <taxon>Dethiobacteria</taxon>
        <taxon>Dethiobacterales</taxon>
        <taxon>Dethiobacteraceae</taxon>
        <taxon>Dethiobacter</taxon>
    </lineage>
</organism>
<dbReference type="Proteomes" id="UP000006443">
    <property type="component" value="Unassembled WGS sequence"/>
</dbReference>
<protein>
    <submittedName>
        <fullName evidence="1">Uncharacterized protein</fullName>
    </submittedName>
</protein>
<accession>C0GEN3</accession>
<comment type="caution">
    <text evidence="1">The sequence shown here is derived from an EMBL/GenBank/DDBJ whole genome shotgun (WGS) entry which is preliminary data.</text>
</comment>
<dbReference type="AlphaFoldDB" id="C0GEN3"/>